<evidence type="ECO:0000259" key="2">
    <source>
        <dbReference type="Pfam" id="PF01425"/>
    </source>
</evidence>
<dbReference type="HOGENOM" id="CLU_009600_0_4_9"/>
<comment type="similarity">
    <text evidence="1">Belongs to the amidase family.</text>
</comment>
<dbReference type="SUPFAM" id="SSF75304">
    <property type="entry name" value="Amidase signature (AS) enzymes"/>
    <property type="match status" value="1"/>
</dbReference>
<dbReference type="EMBL" id="AGXA01000014">
    <property type="protein sequence ID" value="EKU93832.1"/>
    <property type="molecule type" value="Genomic_DNA"/>
</dbReference>
<dbReference type="eggNOG" id="COG0154">
    <property type="taxonomic scope" value="Bacteria"/>
</dbReference>
<gene>
    <name evidence="3" type="ORF">HMPREF9698_00627</name>
</gene>
<dbReference type="AlphaFoldDB" id="K9ESB3"/>
<evidence type="ECO:0000313" key="3">
    <source>
        <dbReference type="EMBL" id="EKU93832.1"/>
    </source>
</evidence>
<sequence length="497" mass="54446">MLFSQDATYYANQVKKGQVTPLELVEAALENIRDLNPTLNAVTTVIAENALQEAREKTALLDKLTPDQRADLPAFYGVPTLLKDLGQLLKGLRSTSGAKILQDFVPDATNHYTQALVDAGFIIVGTSNTPEFGFKGISDSKANGPVQSPFQTGYNPGGSSGGAAAALKSGMVPIAMASDGGGSVRIPASYTGLIGLKPSRGRIIVGPDGYRGWQGATVNFGLTRSVRDTWALLKVLQAEQYEAPFMVPKITQEELTDLKRPLKIAYSLKGVMGQDLGDQARAAILHAKNQLEKLGHNLVEDDPGLDIAKSFKGYYMMNTIEAANMLDGIQESLGRPIQFEDVEPLTWLMSQAGKNVKATALSRVLDEWDQTSVYLEKFFQKYDAIVFPIANGPAPKQGQFDPDQDLIDRIKDIDRLDPDQQQDLLWEYFTPSHNYMGFNSHINLAGQPSIALPLYQTDQGWPIGVQIWSRKGADYLLLQIAKQLEEAGQLKTDIQKV</sequence>
<proteinExistence type="inferred from homology"/>
<dbReference type="Pfam" id="PF01425">
    <property type="entry name" value="Amidase"/>
    <property type="match status" value="1"/>
</dbReference>
<accession>K9ESB3</accession>
<dbReference type="InterPro" id="IPR023631">
    <property type="entry name" value="Amidase_dom"/>
</dbReference>
<dbReference type="STRING" id="883081.HMPREF9698_00627"/>
<dbReference type="InterPro" id="IPR036928">
    <property type="entry name" value="AS_sf"/>
</dbReference>
<evidence type="ECO:0000256" key="1">
    <source>
        <dbReference type="ARBA" id="ARBA00009199"/>
    </source>
</evidence>
<dbReference type="PANTHER" id="PTHR11895">
    <property type="entry name" value="TRANSAMIDASE"/>
    <property type="match status" value="1"/>
</dbReference>
<name>K9ESB3_9LACT</name>
<organism evidence="3 4">
    <name type="scientific">Alloiococcus otitis ATCC 51267</name>
    <dbReference type="NCBI Taxonomy" id="883081"/>
    <lineage>
        <taxon>Bacteria</taxon>
        <taxon>Bacillati</taxon>
        <taxon>Bacillota</taxon>
        <taxon>Bacilli</taxon>
        <taxon>Lactobacillales</taxon>
        <taxon>Carnobacteriaceae</taxon>
        <taxon>Alloiococcus</taxon>
    </lineage>
</organism>
<protein>
    <recommendedName>
        <fullName evidence="2">Amidase domain-containing protein</fullName>
    </recommendedName>
</protein>
<dbReference type="NCBIfam" id="NF005099">
    <property type="entry name" value="PRK06529.1"/>
    <property type="match status" value="1"/>
</dbReference>
<dbReference type="PANTHER" id="PTHR11895:SF7">
    <property type="entry name" value="GLUTAMYL-TRNA(GLN) AMIDOTRANSFERASE SUBUNIT A, MITOCHONDRIAL"/>
    <property type="match status" value="1"/>
</dbReference>
<dbReference type="RefSeq" id="WP_003777304.1">
    <property type="nucleotide sequence ID" value="NZ_JH992958.1"/>
</dbReference>
<evidence type="ECO:0000313" key="4">
    <source>
        <dbReference type="Proteomes" id="UP000009875"/>
    </source>
</evidence>
<dbReference type="GO" id="GO:0003824">
    <property type="term" value="F:catalytic activity"/>
    <property type="evidence" value="ECO:0007669"/>
    <property type="project" value="InterPro"/>
</dbReference>
<reference evidence="3 4" key="1">
    <citation type="submission" date="2012-09" db="EMBL/GenBank/DDBJ databases">
        <title>The Genome Sequence of Alloiococcus otitis ATCC 51267.</title>
        <authorList>
            <consortium name="The Broad Institute Genome Sequencing Platform"/>
            <person name="Earl A."/>
            <person name="Ward D."/>
            <person name="Feldgarden M."/>
            <person name="Gevers D."/>
            <person name="Huys G."/>
            <person name="Walker B."/>
            <person name="Young S.K."/>
            <person name="Zeng Q."/>
            <person name="Gargeya S."/>
            <person name="Fitzgerald M."/>
            <person name="Haas B."/>
            <person name="Abouelleil A."/>
            <person name="Alvarado L."/>
            <person name="Arachchi H.M."/>
            <person name="Berlin A.M."/>
            <person name="Chapman S.B."/>
            <person name="Goldberg J."/>
            <person name="Griggs A."/>
            <person name="Gujja S."/>
            <person name="Hansen M."/>
            <person name="Howarth C."/>
            <person name="Imamovic A."/>
            <person name="Larimer J."/>
            <person name="McCowen C."/>
            <person name="Montmayeur A."/>
            <person name="Murphy C."/>
            <person name="Neiman D."/>
            <person name="Pearson M."/>
            <person name="Priest M."/>
            <person name="Roberts A."/>
            <person name="Saif S."/>
            <person name="Shea T."/>
            <person name="Sisk P."/>
            <person name="Sykes S."/>
            <person name="Wortman J."/>
            <person name="Nusbaum C."/>
            <person name="Birren B."/>
        </authorList>
    </citation>
    <scope>NUCLEOTIDE SEQUENCE [LARGE SCALE GENOMIC DNA]</scope>
    <source>
        <strain evidence="3 4">ATCC 51267</strain>
    </source>
</reference>
<comment type="caution">
    <text evidence="3">The sequence shown here is derived from an EMBL/GenBank/DDBJ whole genome shotgun (WGS) entry which is preliminary data.</text>
</comment>
<dbReference type="InterPro" id="IPR000120">
    <property type="entry name" value="Amidase"/>
</dbReference>
<keyword evidence="4" id="KW-1185">Reference proteome</keyword>
<dbReference type="Proteomes" id="UP000009875">
    <property type="component" value="Unassembled WGS sequence"/>
</dbReference>
<dbReference type="Gene3D" id="3.90.1300.10">
    <property type="entry name" value="Amidase signature (AS) domain"/>
    <property type="match status" value="1"/>
</dbReference>
<dbReference type="OrthoDB" id="9811471at2"/>
<dbReference type="PATRIC" id="fig|883081.3.peg.628"/>
<feature type="domain" description="Amidase" evidence="2">
    <location>
        <begin position="23"/>
        <end position="478"/>
    </location>
</feature>